<proteinExistence type="predicted"/>
<accession>A0A8N1S5U9</accession>
<reference evidence="3" key="1">
    <citation type="submission" date="2025-08" db="UniProtKB">
        <authorList>
            <consortium name="RefSeq"/>
        </authorList>
    </citation>
    <scope>IDENTIFICATION</scope>
</reference>
<dbReference type="GeneID" id="112552674"/>
<evidence type="ECO:0000259" key="1">
    <source>
        <dbReference type="Pfam" id="PF03732"/>
    </source>
</evidence>
<dbReference type="InterPro" id="IPR005162">
    <property type="entry name" value="Retrotrans_gag_dom"/>
</dbReference>
<evidence type="ECO:0000313" key="3">
    <source>
        <dbReference type="RefSeq" id="XP_025074185.1"/>
    </source>
</evidence>
<keyword evidence="2" id="KW-1185">Reference proteome</keyword>
<dbReference type="RefSeq" id="XP_025074185.1">
    <property type="nucleotide sequence ID" value="XM_025218400.1"/>
</dbReference>
<dbReference type="CTD" id="36597"/>
<dbReference type="AlphaFoldDB" id="A0A8N1S5U9"/>
<protein>
    <submittedName>
        <fullName evidence="3">Activity-regulated cytoskeleton associated protein 2</fullName>
    </submittedName>
</protein>
<gene>
    <name evidence="3" type="primary">LOC112552674</name>
</gene>
<feature type="domain" description="Retrotransposon gag" evidence="1">
    <location>
        <begin position="7"/>
        <end position="86"/>
    </location>
</feature>
<evidence type="ECO:0000313" key="2">
    <source>
        <dbReference type="Proteomes" id="UP000504615"/>
    </source>
</evidence>
<dbReference type="OrthoDB" id="7552747at2759"/>
<organism evidence="2 3">
    <name type="scientific">Pogonomyrmex barbatus</name>
    <name type="common">red harvester ant</name>
    <dbReference type="NCBI Taxonomy" id="144034"/>
    <lineage>
        <taxon>Eukaryota</taxon>
        <taxon>Metazoa</taxon>
        <taxon>Ecdysozoa</taxon>
        <taxon>Arthropoda</taxon>
        <taxon>Hexapoda</taxon>
        <taxon>Insecta</taxon>
        <taxon>Pterygota</taxon>
        <taxon>Neoptera</taxon>
        <taxon>Endopterygota</taxon>
        <taxon>Hymenoptera</taxon>
        <taxon>Apocrita</taxon>
        <taxon>Aculeata</taxon>
        <taxon>Formicoidea</taxon>
        <taxon>Formicidae</taxon>
        <taxon>Myrmicinae</taxon>
        <taxon>Pogonomyrmex</taxon>
    </lineage>
</organism>
<dbReference type="Pfam" id="PF03732">
    <property type="entry name" value="Retrotrans_gag"/>
    <property type="match status" value="1"/>
</dbReference>
<name>A0A8N1S5U9_9HYME</name>
<dbReference type="Proteomes" id="UP000504615">
    <property type="component" value="Unplaced"/>
</dbReference>
<sequence>MLEGLPELLKGNALSWYRNNENEWSGWDDFLTDFRRYFLPRRYQIKLAQEIRDRRQHPGETFSQYVTHMFTLMRRAGNHSTLEKIDRLYENMRAEYKMFVRINERTTLHDLTDQATEYEEIQKAREIENKKGRECRRVNTAAPSQPIPI</sequence>